<accession>B5YK32</accession>
<keyword evidence="3" id="KW-0547">Nucleotide-binding</keyword>
<feature type="domain" description="ABC transporter" evidence="5">
    <location>
        <begin position="3"/>
        <end position="232"/>
    </location>
</feature>
<dbReference type="PROSITE" id="PS50893">
    <property type="entry name" value="ABC_TRANSPORTER_2"/>
    <property type="match status" value="1"/>
</dbReference>
<reference evidence="6 7" key="2">
    <citation type="journal article" date="2015" name="Genome Announc.">
        <title>Genome Sequence of the Sulfate-Reducing Thermophilic Bacterium Thermodesulfovibrio yellowstonii Strain DSM 11347T (Phylum Nitrospirae).</title>
        <authorList>
            <person name="Bhatnagar S."/>
            <person name="Badger J.H."/>
            <person name="Madupu R."/>
            <person name="Khouri H.M."/>
            <person name="O'Connor E.M."/>
            <person name="Robb F.T."/>
            <person name="Ward N.L."/>
            <person name="Eisen J.A."/>
        </authorList>
    </citation>
    <scope>NUCLEOTIDE SEQUENCE [LARGE SCALE GENOMIC DNA]</scope>
    <source>
        <strain evidence="7">ATCC 51303 / DSM 11347 / YP87</strain>
    </source>
</reference>
<evidence type="ECO:0000259" key="5">
    <source>
        <dbReference type="PROSITE" id="PS50893"/>
    </source>
</evidence>
<keyword evidence="4 6" id="KW-0067">ATP-binding</keyword>
<reference evidence="7" key="1">
    <citation type="submission" date="2008-08" db="EMBL/GenBank/DDBJ databases">
        <title>The complete genome sequence of Thermodesulfovibrio yellowstonii strain ATCC 51303 / DSM 11347 / YP87.</title>
        <authorList>
            <person name="Dodson R.J."/>
            <person name="Durkin A.S."/>
            <person name="Wu M."/>
            <person name="Eisen J."/>
            <person name="Sutton G."/>
        </authorList>
    </citation>
    <scope>NUCLEOTIDE SEQUENCE [LARGE SCALE GENOMIC DNA]</scope>
    <source>
        <strain evidence="7">ATCC 51303 / DSM 11347 / YP87</strain>
    </source>
</reference>
<evidence type="ECO:0000313" key="6">
    <source>
        <dbReference type="EMBL" id="ACI21932.1"/>
    </source>
</evidence>
<dbReference type="Pfam" id="PF00005">
    <property type="entry name" value="ABC_tran"/>
    <property type="match status" value="1"/>
</dbReference>
<dbReference type="EMBL" id="CP001147">
    <property type="protein sequence ID" value="ACI21932.1"/>
    <property type="molecule type" value="Genomic_DNA"/>
</dbReference>
<dbReference type="KEGG" id="tye:THEYE_A0755"/>
<dbReference type="STRING" id="289376.THEYE_A0755"/>
<dbReference type="Gene3D" id="3.40.50.300">
    <property type="entry name" value="P-loop containing nucleotide triphosphate hydrolases"/>
    <property type="match status" value="1"/>
</dbReference>
<evidence type="ECO:0000256" key="4">
    <source>
        <dbReference type="ARBA" id="ARBA00022840"/>
    </source>
</evidence>
<dbReference type="SUPFAM" id="SSF52540">
    <property type="entry name" value="P-loop containing nucleoside triphosphate hydrolases"/>
    <property type="match status" value="1"/>
</dbReference>
<dbReference type="PANTHER" id="PTHR43335">
    <property type="entry name" value="ABC TRANSPORTER, ATP-BINDING PROTEIN"/>
    <property type="match status" value="1"/>
</dbReference>
<dbReference type="CDD" id="cd03230">
    <property type="entry name" value="ABC_DR_subfamily_A"/>
    <property type="match status" value="1"/>
</dbReference>
<dbReference type="GO" id="GO:0016887">
    <property type="term" value="F:ATP hydrolysis activity"/>
    <property type="evidence" value="ECO:0007669"/>
    <property type="project" value="InterPro"/>
</dbReference>
<organism evidence="6 7">
    <name type="scientific">Thermodesulfovibrio yellowstonii (strain ATCC 51303 / DSM 11347 / YP87)</name>
    <dbReference type="NCBI Taxonomy" id="289376"/>
    <lineage>
        <taxon>Bacteria</taxon>
        <taxon>Pseudomonadati</taxon>
        <taxon>Nitrospirota</taxon>
        <taxon>Thermodesulfovibrionia</taxon>
        <taxon>Thermodesulfovibrionales</taxon>
        <taxon>Thermodesulfovibrionaceae</taxon>
        <taxon>Thermodesulfovibrio</taxon>
    </lineage>
</organism>
<dbReference type="AlphaFoldDB" id="B5YK32"/>
<dbReference type="RefSeq" id="WP_012546630.1">
    <property type="nucleotide sequence ID" value="NC_011296.1"/>
</dbReference>
<evidence type="ECO:0000256" key="2">
    <source>
        <dbReference type="ARBA" id="ARBA00022448"/>
    </source>
</evidence>
<sequence length="236" mass="26668">MIVKVENLVKKYDVHTVLDGLNFSVKEGDIFGFLGPNGAGKTTTIRILTGIMKADSGNVIINGYNVFNEPMTVKKIINALPESNGYYEWMTAYEYLEFFSKLYEEKMSKHEINSLLEAVGLNGKEGYLIRSYSRGMKQRLGIARALINKPKLLLLDEPTNGLDPKGRRDIHDLLVDLNRKHGTTIFLSTHLLDNVERLCNKIAIINYGKIVWTAEVKDMKGSIEDIFFMSTKEGTL</sequence>
<dbReference type="PANTHER" id="PTHR43335:SF4">
    <property type="entry name" value="ABC TRANSPORTER, ATP-BINDING PROTEIN"/>
    <property type="match status" value="1"/>
</dbReference>
<gene>
    <name evidence="6" type="ordered locus">THEYE_A0755</name>
</gene>
<dbReference type="InterPro" id="IPR003439">
    <property type="entry name" value="ABC_transporter-like_ATP-bd"/>
</dbReference>
<name>B5YK32_THEYD</name>
<dbReference type="EnsemblBacteria" id="ACI21932">
    <property type="protein sequence ID" value="ACI21932"/>
    <property type="gene ID" value="THEYE_A0755"/>
</dbReference>
<dbReference type="PATRIC" id="fig|289376.4.peg.746"/>
<comment type="similarity">
    <text evidence="1">Belongs to the ABC transporter superfamily.</text>
</comment>
<protein>
    <submittedName>
        <fullName evidence="6">ABC transporter, ATP-binding protein</fullName>
    </submittedName>
</protein>
<dbReference type="HOGENOM" id="CLU_000604_1_2_0"/>
<proteinExistence type="inferred from homology"/>
<dbReference type="InParanoid" id="B5YK32"/>
<keyword evidence="2" id="KW-0813">Transport</keyword>
<dbReference type="InterPro" id="IPR003593">
    <property type="entry name" value="AAA+_ATPase"/>
</dbReference>
<dbReference type="GO" id="GO:0005524">
    <property type="term" value="F:ATP binding"/>
    <property type="evidence" value="ECO:0007669"/>
    <property type="project" value="UniProtKB-KW"/>
</dbReference>
<dbReference type="InterPro" id="IPR027417">
    <property type="entry name" value="P-loop_NTPase"/>
</dbReference>
<evidence type="ECO:0000256" key="3">
    <source>
        <dbReference type="ARBA" id="ARBA00022741"/>
    </source>
</evidence>
<dbReference type="Proteomes" id="UP000000718">
    <property type="component" value="Chromosome"/>
</dbReference>
<keyword evidence="7" id="KW-1185">Reference proteome</keyword>
<dbReference type="OrthoDB" id="9805514at2"/>
<dbReference type="eggNOG" id="COG1131">
    <property type="taxonomic scope" value="Bacteria"/>
</dbReference>
<dbReference type="SMART" id="SM00382">
    <property type="entry name" value="AAA"/>
    <property type="match status" value="1"/>
</dbReference>
<evidence type="ECO:0000256" key="1">
    <source>
        <dbReference type="ARBA" id="ARBA00005417"/>
    </source>
</evidence>
<evidence type="ECO:0000313" key="7">
    <source>
        <dbReference type="Proteomes" id="UP000000718"/>
    </source>
</evidence>